<protein>
    <submittedName>
        <fullName evidence="1">Uncharacterized protein</fullName>
    </submittedName>
</protein>
<dbReference type="Proteomes" id="UP000061603">
    <property type="component" value="Chromosome"/>
</dbReference>
<dbReference type="EMBL" id="CP010554">
    <property type="protein sequence ID" value="AJP49218.1"/>
    <property type="molecule type" value="Genomic_DNA"/>
</dbReference>
<name>A0A0C5JBK5_9PROT</name>
<dbReference type="KEGG" id="rbu:PG1C_13845"/>
<accession>A0A0C5JBK5</accession>
<gene>
    <name evidence="1" type="ORF">PG1C_13845</name>
</gene>
<organism evidence="1 2">
    <name type="scientific">Rugosibacter aromaticivorans</name>
    <dbReference type="NCBI Taxonomy" id="1565605"/>
    <lineage>
        <taxon>Bacteria</taxon>
        <taxon>Pseudomonadati</taxon>
        <taxon>Pseudomonadota</taxon>
        <taxon>Betaproteobacteria</taxon>
        <taxon>Nitrosomonadales</taxon>
        <taxon>Sterolibacteriaceae</taxon>
        <taxon>Rugosibacter</taxon>
    </lineage>
</organism>
<evidence type="ECO:0000313" key="2">
    <source>
        <dbReference type="Proteomes" id="UP000061603"/>
    </source>
</evidence>
<evidence type="ECO:0000313" key="1">
    <source>
        <dbReference type="EMBL" id="AJP49218.1"/>
    </source>
</evidence>
<sequence>MRVMCAGRDYQRVHSAGDGHRYWSVYPFACVIHAYPAQVEALRKVTDADNRTHLMPTIQSLLWSWLQ</sequence>
<proteinExistence type="predicted"/>
<dbReference type="STRING" id="1565605.PG1C_13845"/>
<dbReference type="AlphaFoldDB" id="A0A0C5JBK5"/>
<keyword evidence="2" id="KW-1185">Reference proteome</keyword>
<reference evidence="1 2" key="1">
    <citation type="journal article" date="2015" name="Genome Announc.">
        <title>Complete Genome Sequence of a Novel Bacterium within the Family Rhodocyclaceae That Degrades Polycyclic Aromatic Hydrocarbons.</title>
        <authorList>
            <person name="Singleton D.R."/>
            <person name="Dickey A.N."/>
            <person name="Scholl E.H."/>
            <person name="Wright F.A."/>
            <person name="Aitken M.D."/>
        </authorList>
    </citation>
    <scope>NUCLEOTIDE SEQUENCE [LARGE SCALE GENOMIC DNA]</scope>
    <source>
        <strain evidence="2">PG1-Ca6</strain>
    </source>
</reference>
<dbReference type="HOGENOM" id="CLU_2809552_0_0_4"/>